<dbReference type="AlphaFoldDB" id="A0A9P7I7G3"/>
<evidence type="ECO:0000259" key="2">
    <source>
        <dbReference type="Pfam" id="PF00248"/>
    </source>
</evidence>
<proteinExistence type="predicted"/>
<dbReference type="Gene3D" id="3.20.20.100">
    <property type="entry name" value="NADP-dependent oxidoreductase domain"/>
    <property type="match status" value="1"/>
</dbReference>
<protein>
    <recommendedName>
        <fullName evidence="2">NADP-dependent oxidoreductase domain-containing protein</fullName>
    </recommendedName>
</protein>
<dbReference type="InterPro" id="IPR020471">
    <property type="entry name" value="AKR"/>
</dbReference>
<dbReference type="OrthoDB" id="5096015at2759"/>
<dbReference type="PANTHER" id="PTHR11732">
    <property type="entry name" value="ALDO/KETO REDUCTASE"/>
    <property type="match status" value="1"/>
</dbReference>
<reference evidence="3" key="2">
    <citation type="submission" date="2020-10" db="EMBL/GenBank/DDBJ databases">
        <authorList>
            <person name="Peck L.D."/>
            <person name="Nowell R.W."/>
            <person name="Flood J."/>
            <person name="Ryan M.J."/>
            <person name="Barraclough T.G."/>
        </authorList>
    </citation>
    <scope>NUCLEOTIDE SEQUENCE</scope>
    <source>
        <strain evidence="3">IMI 127659i</strain>
    </source>
</reference>
<sequence>MSGLSPPTLQDGSAMPPLIFGTRINAHRHTQPDILQALQSEFRAIDTAPTRKFHNEDQDGNAIRTAFLEHITKRESLFVQTKYTSPYGHAMDQTTWPYNIEDSHSLRVLKSLARSIKDLQVDCFDAYFLHRPLESIVDTLEVWRTMEDVALRGGARYLGLSNVDAATLGHVWNQASIKPVFVQNSFRHREGGYDVDVVKFCKQKGIVYQVFGVFWAGNEGLFGCELVRELVEQGMTVHQALIRALVDGSKTIGLRVCIVSGTRSKTHMEESAAALELELNSEPTSVAAFLRLLGWDGI</sequence>
<dbReference type="GO" id="GO:0016491">
    <property type="term" value="F:oxidoreductase activity"/>
    <property type="evidence" value="ECO:0007669"/>
    <property type="project" value="UniProtKB-KW"/>
</dbReference>
<evidence type="ECO:0000313" key="3">
    <source>
        <dbReference type="EMBL" id="KAG5759957.1"/>
    </source>
</evidence>
<evidence type="ECO:0000256" key="1">
    <source>
        <dbReference type="ARBA" id="ARBA00023002"/>
    </source>
</evidence>
<name>A0A9P7I7G3_9HYPO</name>
<feature type="domain" description="NADP-dependent oxidoreductase" evidence="2">
    <location>
        <begin position="28"/>
        <end position="212"/>
    </location>
</feature>
<keyword evidence="4" id="KW-1185">Reference proteome</keyword>
<organism evidence="3 4">
    <name type="scientific">Fusarium xylarioides</name>
    <dbReference type="NCBI Taxonomy" id="221167"/>
    <lineage>
        <taxon>Eukaryota</taxon>
        <taxon>Fungi</taxon>
        <taxon>Dikarya</taxon>
        <taxon>Ascomycota</taxon>
        <taxon>Pezizomycotina</taxon>
        <taxon>Sordariomycetes</taxon>
        <taxon>Hypocreomycetidae</taxon>
        <taxon>Hypocreales</taxon>
        <taxon>Nectriaceae</taxon>
        <taxon>Fusarium</taxon>
        <taxon>Fusarium fujikuroi species complex</taxon>
    </lineage>
</organism>
<evidence type="ECO:0000313" key="4">
    <source>
        <dbReference type="Proteomes" id="UP000750502"/>
    </source>
</evidence>
<dbReference type="SUPFAM" id="SSF51430">
    <property type="entry name" value="NAD(P)-linked oxidoreductase"/>
    <property type="match status" value="1"/>
</dbReference>
<dbReference type="Pfam" id="PF00248">
    <property type="entry name" value="Aldo_ket_red"/>
    <property type="match status" value="1"/>
</dbReference>
<dbReference type="InterPro" id="IPR036812">
    <property type="entry name" value="NAD(P)_OxRdtase_dom_sf"/>
</dbReference>
<dbReference type="Proteomes" id="UP000750502">
    <property type="component" value="Unassembled WGS sequence"/>
</dbReference>
<dbReference type="EMBL" id="JADFTT010000593">
    <property type="protein sequence ID" value="KAG5759957.1"/>
    <property type="molecule type" value="Genomic_DNA"/>
</dbReference>
<keyword evidence="1" id="KW-0560">Oxidoreductase</keyword>
<dbReference type="InterPro" id="IPR023210">
    <property type="entry name" value="NADP_OxRdtase_dom"/>
</dbReference>
<reference evidence="3" key="1">
    <citation type="journal article" date="2020" name="bioRxiv">
        <title>Historical genomics reveals the evolutionary mechanisms behind multiple outbreaks of the host-specific coffee wilt pathogen Fusarium xylarioides.</title>
        <authorList>
            <person name="Peck D."/>
            <person name="Nowell R.W."/>
            <person name="Flood J."/>
            <person name="Ryan M.J."/>
            <person name="Barraclough T.G."/>
        </authorList>
    </citation>
    <scope>NUCLEOTIDE SEQUENCE</scope>
    <source>
        <strain evidence="3">IMI 127659i</strain>
    </source>
</reference>
<gene>
    <name evidence="3" type="ORF">H9Q72_011922</name>
</gene>
<accession>A0A9P7I7G3</accession>
<comment type="caution">
    <text evidence="3">The sequence shown here is derived from an EMBL/GenBank/DDBJ whole genome shotgun (WGS) entry which is preliminary data.</text>
</comment>